<dbReference type="GO" id="GO:0006606">
    <property type="term" value="P:protein import into nucleus"/>
    <property type="evidence" value="ECO:0007669"/>
    <property type="project" value="InterPro"/>
</dbReference>
<evidence type="ECO:0000256" key="4">
    <source>
        <dbReference type="ARBA" id="ARBA00022490"/>
    </source>
</evidence>
<evidence type="ECO:0000256" key="8">
    <source>
        <dbReference type="ARBA" id="ARBA00022964"/>
    </source>
</evidence>
<evidence type="ECO:0000256" key="6">
    <source>
        <dbReference type="ARBA" id="ARBA00022737"/>
    </source>
</evidence>
<dbReference type="PANTHER" id="PTHR10527">
    <property type="entry name" value="IMPORTIN BETA"/>
    <property type="match status" value="1"/>
</dbReference>
<dbReference type="RefSeq" id="XP_009042000.1">
    <property type="nucleotide sequence ID" value="XM_009043752.1"/>
</dbReference>
<dbReference type="EMBL" id="GL833178">
    <property type="protein sequence ID" value="EGB03283.1"/>
    <property type="molecule type" value="Genomic_DNA"/>
</dbReference>
<dbReference type="InterPro" id="IPR006620">
    <property type="entry name" value="Pro_4_hyd_alph"/>
</dbReference>
<dbReference type="OrthoDB" id="420380at2759"/>
<keyword evidence="4" id="KW-0963">Cytoplasm</keyword>
<dbReference type="SMART" id="SM00702">
    <property type="entry name" value="P4Hc"/>
    <property type="match status" value="1"/>
</dbReference>
<gene>
    <name evidence="12" type="ORF">AURANDRAFT_68134</name>
</gene>
<keyword evidence="13" id="KW-1185">Reference proteome</keyword>
<dbReference type="GO" id="GO:0016705">
    <property type="term" value="F:oxidoreductase activity, acting on paired donors, with incorporation or reduction of molecular oxygen"/>
    <property type="evidence" value="ECO:0007669"/>
    <property type="project" value="InterPro"/>
</dbReference>
<keyword evidence="9" id="KW-0560">Oxidoreductase</keyword>
<evidence type="ECO:0000313" key="13">
    <source>
        <dbReference type="Proteomes" id="UP000002729"/>
    </source>
</evidence>
<dbReference type="GeneID" id="20226621"/>
<comment type="subcellular location">
    <subcellularLocation>
        <location evidence="2">Cytoplasm</location>
    </subcellularLocation>
</comment>
<proteinExistence type="predicted"/>
<sequence length="1472" mass="151143">MLDEFEIAHLLALSSSRFAASELEVGANDQRRTSESWMVPRTVERDDAVVAGAVKRMHAAVGIPPRYGEALQVARYNSTRNYYNFHADSAKSTARVATVLIYVERADEGGETIFPFVRNASSAPATLPPPVDFAKQVIREDALDAYCASDQHLRLAPEPGDALVFWNFQPDHATVERERLWHAACPVKRGRKVVAQRWVRSMAAGDLPPSWLDDSGAAATFCPRQRMPAGEYTCDDAAWAGYACADLAADGYACAGCRCPLDAQRGAPFRQPWDVDDRPELTAELLAALNSPHNTTRKAAEQAFLQQQASNAEALAQELLNAVGAGATLPEPSRVMAAVLARRFTAPMTCRSDAPWAAAVVASFREALCAKMLGEASPLVARQLCHAVASEASAGAWPEVLRMAGDALGQNVPAVEAGDASRAPAARICLSLARALVEADAAGGDAGAEALSPLLARYCAVGDGETSTLAVRAACALGARASAKARKATVGPQLCGPCLAATQKLLEAGDESRAVECFDALVDVAADGAAFFAKLAGDLARLVGAAANADAFEATTRGRALEVALTLCEAAPALARRNAAVFVQSLVPVAVGLSRAVEDDAPAAWAGRPCELAPLGERDDESDHAKSGDDALKRLCGALGKQVAPALLEFCGQAFGSASWVDARCGLAALNALALGAPKELKPHVATAAAVAARTIAAPASDPRCVVEACRLVGALSMATKEAYQRACSEDEIPSPVPALAAALADAARSPPRVAGALCAALSVFASAGEDDGGDPAYVDAHLDAVVPALASTLARVGGDANAQKATLDAVATVASCAEGAFGPYYGTFMPTLLAALDATADRRHVDQIAAVRARAIDCAAVVGAAVGVDTFAADAPKVLAAIAGDLGAAGPQQGGDDVDADLPLSVLLPAAVSVVKTCGGAAVDAYLEAIAAPLLAAATAVPQISHAPNVGGDDAGRKEEDGTYSVVMGDLRITVDLRALWAKEKASDLLGELADACGDCLPSAAAVTFAEALAPLATFVGSESVRSTASLSLGQVVGAAVARLRKHPGEPGLLESAGALAAAALRTVSDAAQKETADDARPMHVQAVADVLEHVGQSHPGGLEAGLAAAQASGGSHAPLGRFLDDAYLDGLAQTLLTLATASTQRRDAIEKDLANDDAYDAEGEDADVLQEAVESEEALQTNVVNALGWALKLKRDAFATSTFAARVAPYYGPKIQAPDPAERDFHAALCVFVDVVDHAPAAPAAAQAAPLVLAMSLKILSQGLGGADLRATAAYAVAVVSRSPLGEELVRSTTQNNPQAAADLLRSVADAAPRPEDDDDDDPDAAARVAENAANAVKAIVDAVYGGAAPERAPLLGWWLAKLPLTADDEEARRAHKDLASLVESRDAALFGDAANVSTAAARLADALADYEEHGDTPSKPPAAQLDASTAPRAARALKSLNADHPASVQAAYAGLAAPAQAALQKACTA</sequence>
<evidence type="ECO:0000313" key="12">
    <source>
        <dbReference type="EMBL" id="EGB03283.1"/>
    </source>
</evidence>
<dbReference type="Gene3D" id="1.25.10.10">
    <property type="entry name" value="Leucine-rich Repeat Variant"/>
    <property type="match status" value="1"/>
</dbReference>
<dbReference type="Pfam" id="PF18808">
    <property type="entry name" value="Importin_rep_4"/>
    <property type="match status" value="1"/>
</dbReference>
<dbReference type="InterPro" id="IPR016024">
    <property type="entry name" value="ARM-type_fold"/>
</dbReference>
<keyword evidence="10" id="KW-0408">Iron</keyword>
<evidence type="ECO:0000259" key="11">
    <source>
        <dbReference type="PROSITE" id="PS51471"/>
    </source>
</evidence>
<dbReference type="OMA" id="INCTSHI"/>
<reference evidence="12 13" key="1">
    <citation type="journal article" date="2011" name="Proc. Natl. Acad. Sci. U.S.A.">
        <title>Niche of harmful alga Aureococcus anophagefferens revealed through ecogenomics.</title>
        <authorList>
            <person name="Gobler C.J."/>
            <person name="Berry D.L."/>
            <person name="Dyhrman S.T."/>
            <person name="Wilhelm S.W."/>
            <person name="Salamov A."/>
            <person name="Lobanov A.V."/>
            <person name="Zhang Y."/>
            <person name="Collier J.L."/>
            <person name="Wurch L.L."/>
            <person name="Kustka A.B."/>
            <person name="Dill B.D."/>
            <person name="Shah M."/>
            <person name="VerBerkmoes N.C."/>
            <person name="Kuo A."/>
            <person name="Terry A."/>
            <person name="Pangilinan J."/>
            <person name="Lindquist E.A."/>
            <person name="Lucas S."/>
            <person name="Paulsen I.T."/>
            <person name="Hattenrath-Lehmann T.K."/>
            <person name="Talmage S.C."/>
            <person name="Walker E.A."/>
            <person name="Koch F."/>
            <person name="Burson A.M."/>
            <person name="Marcoval M.A."/>
            <person name="Tang Y.Z."/>
            <person name="Lecleir G.R."/>
            <person name="Coyne K.J."/>
            <person name="Berg G.M."/>
            <person name="Bertrand E.M."/>
            <person name="Saito M.A."/>
            <person name="Gladyshev V.N."/>
            <person name="Grigoriev I.V."/>
        </authorList>
    </citation>
    <scope>NUCLEOTIDE SEQUENCE [LARGE SCALE GENOMIC DNA]</scope>
    <source>
        <strain evidence="13">CCMP 1984</strain>
    </source>
</reference>
<dbReference type="GO" id="GO:0051213">
    <property type="term" value="F:dioxygenase activity"/>
    <property type="evidence" value="ECO:0007669"/>
    <property type="project" value="UniProtKB-KW"/>
</dbReference>
<dbReference type="InterPro" id="IPR005123">
    <property type="entry name" value="Oxoglu/Fe-dep_dioxygenase_dom"/>
</dbReference>
<dbReference type="InterPro" id="IPR011989">
    <property type="entry name" value="ARM-like"/>
</dbReference>
<evidence type="ECO:0000256" key="1">
    <source>
        <dbReference type="ARBA" id="ARBA00001961"/>
    </source>
</evidence>
<name>F0YNK9_AURAN</name>
<keyword evidence="7" id="KW-0653">Protein transport</keyword>
<keyword evidence="6" id="KW-0677">Repeat</keyword>
<dbReference type="InterPro" id="IPR040122">
    <property type="entry name" value="Importin_beta"/>
</dbReference>
<dbReference type="eggNOG" id="KOG1591">
    <property type="taxonomic scope" value="Eukaryota"/>
</dbReference>
<evidence type="ECO:0000256" key="9">
    <source>
        <dbReference type="ARBA" id="ARBA00023002"/>
    </source>
</evidence>
<keyword evidence="8" id="KW-0223">Dioxygenase</keyword>
<organism evidence="13">
    <name type="scientific">Aureococcus anophagefferens</name>
    <name type="common">Harmful bloom alga</name>
    <dbReference type="NCBI Taxonomy" id="44056"/>
    <lineage>
        <taxon>Eukaryota</taxon>
        <taxon>Sar</taxon>
        <taxon>Stramenopiles</taxon>
        <taxon>Ochrophyta</taxon>
        <taxon>Pelagophyceae</taxon>
        <taxon>Pelagomonadales</taxon>
        <taxon>Pelagomonadaceae</taxon>
        <taxon>Aureococcus</taxon>
    </lineage>
</organism>
<evidence type="ECO:0000256" key="2">
    <source>
        <dbReference type="ARBA" id="ARBA00004496"/>
    </source>
</evidence>
<protein>
    <recommendedName>
        <fullName evidence="11">Fe2OG dioxygenase domain-containing protein</fullName>
    </recommendedName>
</protein>
<dbReference type="GO" id="GO:0031418">
    <property type="term" value="F:L-ascorbic acid binding"/>
    <property type="evidence" value="ECO:0007669"/>
    <property type="project" value="InterPro"/>
</dbReference>
<evidence type="ECO:0000256" key="5">
    <source>
        <dbReference type="ARBA" id="ARBA00022723"/>
    </source>
</evidence>
<feature type="domain" description="Fe2OG dioxygenase" evidence="11">
    <location>
        <begin position="67"/>
        <end position="201"/>
    </location>
</feature>
<evidence type="ECO:0000256" key="10">
    <source>
        <dbReference type="ARBA" id="ARBA00023004"/>
    </source>
</evidence>
<dbReference type="InterPro" id="IPR041653">
    <property type="entry name" value="Importin_rep_4"/>
</dbReference>
<dbReference type="GO" id="GO:0005634">
    <property type="term" value="C:nucleus"/>
    <property type="evidence" value="ECO:0007669"/>
    <property type="project" value="UniProtKB-SubCell"/>
</dbReference>
<dbReference type="PROSITE" id="PS51471">
    <property type="entry name" value="FE2OG_OXY"/>
    <property type="match status" value="1"/>
</dbReference>
<dbReference type="eggNOG" id="KOG2171">
    <property type="taxonomic scope" value="Eukaryota"/>
</dbReference>
<dbReference type="SUPFAM" id="SSF48371">
    <property type="entry name" value="ARM repeat"/>
    <property type="match status" value="1"/>
</dbReference>
<accession>F0YNK9</accession>
<dbReference type="GO" id="GO:0005737">
    <property type="term" value="C:cytoplasm"/>
    <property type="evidence" value="ECO:0007669"/>
    <property type="project" value="UniProtKB-SubCell"/>
</dbReference>
<keyword evidence="3" id="KW-0813">Transport</keyword>
<dbReference type="InParanoid" id="F0YNK9"/>
<dbReference type="GO" id="GO:0005506">
    <property type="term" value="F:iron ion binding"/>
    <property type="evidence" value="ECO:0007669"/>
    <property type="project" value="InterPro"/>
</dbReference>
<dbReference type="Proteomes" id="UP000002729">
    <property type="component" value="Unassembled WGS sequence"/>
</dbReference>
<dbReference type="KEGG" id="aaf:AURANDRAFT_68134"/>
<comment type="cofactor">
    <cofactor evidence="1">
        <name>L-ascorbate</name>
        <dbReference type="ChEBI" id="CHEBI:38290"/>
    </cofactor>
</comment>
<dbReference type="Gene3D" id="2.60.120.620">
    <property type="entry name" value="q2cbj1_9rhob like domain"/>
    <property type="match status" value="1"/>
</dbReference>
<keyword evidence="5" id="KW-0479">Metal-binding</keyword>
<evidence type="ECO:0000256" key="3">
    <source>
        <dbReference type="ARBA" id="ARBA00022448"/>
    </source>
</evidence>
<evidence type="ECO:0000256" key="7">
    <source>
        <dbReference type="ARBA" id="ARBA00022927"/>
    </source>
</evidence>